<proteinExistence type="inferred from homology"/>
<keyword evidence="4" id="KW-0004">4Fe-4S</keyword>
<dbReference type="GO" id="GO:0016491">
    <property type="term" value="F:oxidoreductase activity"/>
    <property type="evidence" value="ECO:0007669"/>
    <property type="project" value="UniProtKB-KW"/>
</dbReference>
<evidence type="ECO:0000256" key="1">
    <source>
        <dbReference type="ARBA" id="ARBA00001966"/>
    </source>
</evidence>
<evidence type="ECO:0000256" key="6">
    <source>
        <dbReference type="ARBA" id="ARBA00023002"/>
    </source>
</evidence>
<gene>
    <name evidence="10" type="ORF">MNBD_ALPHA03-2052</name>
</gene>
<dbReference type="SUPFAM" id="SSF50692">
    <property type="entry name" value="ADC-like"/>
    <property type="match status" value="1"/>
</dbReference>
<dbReference type="PROSITE" id="PS51669">
    <property type="entry name" value="4FE4S_MOW_BIS_MGD"/>
    <property type="match status" value="1"/>
</dbReference>
<dbReference type="EC" id="1.8.5.3" evidence="10"/>
<dbReference type="InterPro" id="IPR009010">
    <property type="entry name" value="Asp_de-COase-like_dom_sf"/>
</dbReference>
<comment type="cofactor">
    <cofactor evidence="1">
        <name>[4Fe-4S] cluster</name>
        <dbReference type="ChEBI" id="CHEBI:49883"/>
    </cofactor>
</comment>
<dbReference type="AlphaFoldDB" id="A0A3B1BR25"/>
<dbReference type="EMBL" id="UOFW01000195">
    <property type="protein sequence ID" value="VAX07127.1"/>
    <property type="molecule type" value="Genomic_DNA"/>
</dbReference>
<dbReference type="InterPro" id="IPR006656">
    <property type="entry name" value="Mopterin_OxRdtase"/>
</dbReference>
<evidence type="ECO:0000256" key="8">
    <source>
        <dbReference type="ARBA" id="ARBA00023014"/>
    </source>
</evidence>
<dbReference type="GO" id="GO:0030313">
    <property type="term" value="C:cell envelope"/>
    <property type="evidence" value="ECO:0007669"/>
    <property type="project" value="UniProtKB-SubCell"/>
</dbReference>
<name>A0A3B1BR25_9ZZZZ</name>
<dbReference type="PANTHER" id="PTHR43598:SF5">
    <property type="entry name" value="DMSO REDUCTASE CHAIN A"/>
    <property type="match status" value="1"/>
</dbReference>
<comment type="subcellular location">
    <subcellularLocation>
        <location evidence="2">Cell envelope</location>
    </subcellularLocation>
</comment>
<evidence type="ECO:0000313" key="10">
    <source>
        <dbReference type="EMBL" id="VAX07127.1"/>
    </source>
</evidence>
<evidence type="ECO:0000256" key="5">
    <source>
        <dbReference type="ARBA" id="ARBA00022723"/>
    </source>
</evidence>
<comment type="similarity">
    <text evidence="3">Belongs to the prokaryotic molybdopterin-containing oxidoreductase family.</text>
</comment>
<accession>A0A3B1BR25</accession>
<evidence type="ECO:0000256" key="3">
    <source>
        <dbReference type="ARBA" id="ARBA00010312"/>
    </source>
</evidence>
<evidence type="ECO:0000256" key="4">
    <source>
        <dbReference type="ARBA" id="ARBA00022485"/>
    </source>
</evidence>
<evidence type="ECO:0000259" key="9">
    <source>
        <dbReference type="PROSITE" id="PS51669"/>
    </source>
</evidence>
<protein>
    <submittedName>
        <fullName evidence="10">Anaerobic dimethyl sulfoxide reductase chain A, molybdopterin-binding domain</fullName>
        <ecNumber evidence="10">1.8.5.3</ecNumber>
    </submittedName>
</protein>
<dbReference type="SUPFAM" id="SSF53706">
    <property type="entry name" value="Formate dehydrogenase/DMSO reductase, domains 1-3"/>
    <property type="match status" value="1"/>
</dbReference>
<keyword evidence="6 10" id="KW-0560">Oxidoreductase</keyword>
<organism evidence="10">
    <name type="scientific">hydrothermal vent metagenome</name>
    <dbReference type="NCBI Taxonomy" id="652676"/>
    <lineage>
        <taxon>unclassified sequences</taxon>
        <taxon>metagenomes</taxon>
        <taxon>ecological metagenomes</taxon>
    </lineage>
</organism>
<dbReference type="Gene3D" id="3.40.50.740">
    <property type="match status" value="1"/>
</dbReference>
<dbReference type="Pfam" id="PF04879">
    <property type="entry name" value="Molybdop_Fe4S4"/>
    <property type="match status" value="1"/>
</dbReference>
<keyword evidence="8" id="KW-0411">Iron-sulfur</keyword>
<dbReference type="Pfam" id="PF01568">
    <property type="entry name" value="Molydop_binding"/>
    <property type="match status" value="1"/>
</dbReference>
<dbReference type="GO" id="GO:0046872">
    <property type="term" value="F:metal ion binding"/>
    <property type="evidence" value="ECO:0007669"/>
    <property type="project" value="UniProtKB-KW"/>
</dbReference>
<keyword evidence="7" id="KW-0408">Iron</keyword>
<dbReference type="SMART" id="SM00926">
    <property type="entry name" value="Molybdop_Fe4S4"/>
    <property type="match status" value="1"/>
</dbReference>
<reference evidence="10" key="1">
    <citation type="submission" date="2018-06" db="EMBL/GenBank/DDBJ databases">
        <authorList>
            <person name="Zhirakovskaya E."/>
        </authorList>
    </citation>
    <scope>NUCLEOTIDE SEQUENCE</scope>
</reference>
<dbReference type="InterPro" id="IPR006963">
    <property type="entry name" value="Mopterin_OxRdtase_4Fe-4S_dom"/>
</dbReference>
<dbReference type="Gene3D" id="3.30.200.210">
    <property type="match status" value="1"/>
</dbReference>
<evidence type="ECO:0000256" key="7">
    <source>
        <dbReference type="ARBA" id="ARBA00023004"/>
    </source>
</evidence>
<dbReference type="GO" id="GO:0043546">
    <property type="term" value="F:molybdopterin cofactor binding"/>
    <property type="evidence" value="ECO:0007669"/>
    <property type="project" value="InterPro"/>
</dbReference>
<evidence type="ECO:0000256" key="2">
    <source>
        <dbReference type="ARBA" id="ARBA00004196"/>
    </source>
</evidence>
<dbReference type="InterPro" id="IPR006657">
    <property type="entry name" value="MoPterin_dinucl-bd_dom"/>
</dbReference>
<sequence>MTEQTPVQNSMKAGTWKKSSCKMCIHSCNTIVHVTDEGVINKIEGDPDSPANMGRLCPKGNAAIMRHYDPARFKTPLKRTNPEKGPGIDPMWQPISWEEAMETTIRELKKSVDEDPRKLLPSIADFQKLYLWAWPLVVGNSNYFSTAGSFCGGGYHPMNGFIHSTFAAANDVNYCNYWINNGSGDGFSSHLHTAAQAFHVANARVERNMRVVCIEPRLSIGGAKAEEWIPIKPASDRHFALGMCHVLIEEGLCDYESLKKDTNAPYLVGDDGYFIRDKDGKTYVWDSKDNKDNKAKTYDDKSIGEFAIEGSYKVEGKACKPSFQRFKDILKDCTPEQMSEITTVPAETIRRIAREFSKAAEIGNNITIEGRTLPLRPAGYNYYRGAHAHKYSSQSNHAFKLVNMLVGSIDVPGGHVGATLDDQKIDNGHVAEGDSGQLLGTPHQLGPHPGFSFPPDNMDLMSYFPLGVHPGHLNVEVWKNPEKFNLEFTPDVMLICHSNPIWSLPGNREDWFDIMRSMRFIVSIDIVPNDTNCFADIILPGHDSLESWNMTMIEPPHTEGMCLRQPMTKPLYDTRSEEDIFNDISEGLGLLEVWNSVLNIVNGFEESPNLKLELELDQKHGEKEIARRKGLNWNGKDLDWYIEHGHSVTPRRPDKWYKPWDGMRLLFYIEDIVRERDGLKKAMEEAEVPIRNEWHWEDYQPLPTPVLEPVLRDNGDYDLYAITFKDIQLNFGESLSNPWIKDIVYRDPVHTALQLNTKTAAAKGLAEGDLVLVESQYGKIYGRLGLTEGIHPETIGVSNSLSRMMSQNAGVPYGGGHFNDMLPADLENTDACSGQCESVCRVKLTKLDHIPDELKGEGNLYEFSDGKAMQ</sequence>
<dbReference type="Gene3D" id="2.40.40.20">
    <property type="match status" value="1"/>
</dbReference>
<feature type="domain" description="4Fe-4S Mo/W bis-MGD-type" evidence="9">
    <location>
        <begin position="14"/>
        <end position="71"/>
    </location>
</feature>
<dbReference type="Gene3D" id="3.40.228.10">
    <property type="entry name" value="Dimethylsulfoxide Reductase, domain 2"/>
    <property type="match status" value="1"/>
</dbReference>
<dbReference type="Pfam" id="PF00384">
    <property type="entry name" value="Molybdopterin"/>
    <property type="match status" value="1"/>
</dbReference>
<dbReference type="PANTHER" id="PTHR43598">
    <property type="entry name" value="TUNGSTEN-CONTAINING FORMYLMETHANOFURAN DEHYDROGENASE 2 SUBUNIT B"/>
    <property type="match status" value="1"/>
</dbReference>
<keyword evidence="5" id="KW-0479">Metal-binding</keyword>
<dbReference type="GO" id="GO:0051539">
    <property type="term" value="F:4 iron, 4 sulfur cluster binding"/>
    <property type="evidence" value="ECO:0007669"/>
    <property type="project" value="UniProtKB-KW"/>
</dbReference>